<dbReference type="SUPFAM" id="SSF81321">
    <property type="entry name" value="Family A G protein-coupled receptor-like"/>
    <property type="match status" value="1"/>
</dbReference>
<dbReference type="PROSITE" id="PS50262">
    <property type="entry name" value="G_PROTEIN_RECEP_F1_2"/>
    <property type="match status" value="1"/>
</dbReference>
<keyword evidence="11" id="KW-0175">Coiled coil</keyword>
<evidence type="ECO:0000256" key="10">
    <source>
        <dbReference type="ARBA" id="ARBA00023224"/>
    </source>
</evidence>
<evidence type="ECO:0000256" key="3">
    <source>
        <dbReference type="ARBA" id="ARBA00022475"/>
    </source>
</evidence>
<evidence type="ECO:0000313" key="16">
    <source>
        <dbReference type="Proteomes" id="UP000789390"/>
    </source>
</evidence>
<feature type="compositionally biased region" description="Basic residues" evidence="12">
    <location>
        <begin position="197"/>
        <end position="209"/>
    </location>
</feature>
<keyword evidence="9" id="KW-0325">Glycoprotein</keyword>
<evidence type="ECO:0000256" key="8">
    <source>
        <dbReference type="ARBA" id="ARBA00023170"/>
    </source>
</evidence>
<comment type="caution">
    <text evidence="15">The sequence shown here is derived from an EMBL/GenBank/DDBJ whole genome shotgun (WGS) entry which is preliminary data.</text>
</comment>
<dbReference type="InterPro" id="IPR017452">
    <property type="entry name" value="GPCR_Rhodpsn_7TM"/>
</dbReference>
<dbReference type="Proteomes" id="UP000789390">
    <property type="component" value="Unassembled WGS sequence"/>
</dbReference>
<keyword evidence="4 13" id="KW-0812">Transmembrane</keyword>
<dbReference type="PANTHER" id="PTHR24248:SF174">
    <property type="entry name" value="TYRAMINE_OCTOPAMINE RECEPTOR"/>
    <property type="match status" value="1"/>
</dbReference>
<dbReference type="Pfam" id="PF00001">
    <property type="entry name" value="7tm_1"/>
    <property type="match status" value="1"/>
</dbReference>
<evidence type="ECO:0000256" key="2">
    <source>
        <dbReference type="ARBA" id="ARBA00010663"/>
    </source>
</evidence>
<dbReference type="InterPro" id="IPR000276">
    <property type="entry name" value="GPCR_Rhodpsn"/>
</dbReference>
<reference evidence="15" key="1">
    <citation type="submission" date="2021-11" db="EMBL/GenBank/DDBJ databases">
        <authorList>
            <person name="Schell T."/>
        </authorList>
    </citation>
    <scope>NUCLEOTIDE SEQUENCE</scope>
    <source>
        <strain evidence="15">M5</strain>
    </source>
</reference>
<evidence type="ECO:0000256" key="4">
    <source>
        <dbReference type="ARBA" id="ARBA00022692"/>
    </source>
</evidence>
<evidence type="ECO:0000256" key="11">
    <source>
        <dbReference type="SAM" id="Coils"/>
    </source>
</evidence>
<evidence type="ECO:0000256" key="7">
    <source>
        <dbReference type="ARBA" id="ARBA00023136"/>
    </source>
</evidence>
<organism evidence="15 16">
    <name type="scientific">Daphnia galeata</name>
    <dbReference type="NCBI Taxonomy" id="27404"/>
    <lineage>
        <taxon>Eukaryota</taxon>
        <taxon>Metazoa</taxon>
        <taxon>Ecdysozoa</taxon>
        <taxon>Arthropoda</taxon>
        <taxon>Crustacea</taxon>
        <taxon>Branchiopoda</taxon>
        <taxon>Diplostraca</taxon>
        <taxon>Cladocera</taxon>
        <taxon>Anomopoda</taxon>
        <taxon>Daphniidae</taxon>
        <taxon>Daphnia</taxon>
    </lineage>
</organism>
<comment type="similarity">
    <text evidence="2">Belongs to the G-protein coupled receptor 1 family.</text>
</comment>
<dbReference type="AlphaFoldDB" id="A0A8J2RK77"/>
<gene>
    <name evidence="15" type="ORF">DGAL_LOCUS5594</name>
</gene>
<keyword evidence="8" id="KW-0675">Receptor</keyword>
<evidence type="ECO:0000256" key="13">
    <source>
        <dbReference type="SAM" id="Phobius"/>
    </source>
</evidence>
<evidence type="ECO:0000259" key="14">
    <source>
        <dbReference type="PROSITE" id="PS50262"/>
    </source>
</evidence>
<proteinExistence type="inferred from homology"/>
<accession>A0A8J2RK77</accession>
<keyword evidence="7 13" id="KW-0472">Membrane</keyword>
<feature type="domain" description="G-protein coupled receptors family 1 profile" evidence="14">
    <location>
        <begin position="260"/>
        <end position="318"/>
    </location>
</feature>
<feature type="transmembrane region" description="Helical" evidence="13">
    <location>
        <begin position="266"/>
        <end position="287"/>
    </location>
</feature>
<keyword evidence="5 13" id="KW-1133">Transmembrane helix</keyword>
<feature type="region of interest" description="Disordered" evidence="12">
    <location>
        <begin position="194"/>
        <end position="245"/>
    </location>
</feature>
<dbReference type="PANTHER" id="PTHR24248">
    <property type="entry name" value="ADRENERGIC RECEPTOR-RELATED G-PROTEIN COUPLED RECEPTOR"/>
    <property type="match status" value="1"/>
</dbReference>
<keyword evidence="6" id="KW-0297">G-protein coupled receptor</keyword>
<dbReference type="GO" id="GO:0004930">
    <property type="term" value="F:G protein-coupled receptor activity"/>
    <property type="evidence" value="ECO:0007669"/>
    <property type="project" value="UniProtKB-KW"/>
</dbReference>
<name>A0A8J2RK77_9CRUS</name>
<evidence type="ECO:0000256" key="9">
    <source>
        <dbReference type="ARBA" id="ARBA00023180"/>
    </source>
</evidence>
<dbReference type="EMBL" id="CAKKLH010000101">
    <property type="protein sequence ID" value="CAH0103060.1"/>
    <property type="molecule type" value="Genomic_DNA"/>
</dbReference>
<evidence type="ECO:0000256" key="12">
    <source>
        <dbReference type="SAM" id="MobiDB-lite"/>
    </source>
</evidence>
<keyword evidence="16" id="KW-1185">Reference proteome</keyword>
<protein>
    <recommendedName>
        <fullName evidence="14">G-protein coupled receptors family 1 profile domain-containing protein</fullName>
    </recommendedName>
</protein>
<keyword evidence="10" id="KW-0807">Transducer</keyword>
<dbReference type="OrthoDB" id="5957871at2759"/>
<keyword evidence="3" id="KW-1003">Cell membrane</keyword>
<evidence type="ECO:0000256" key="5">
    <source>
        <dbReference type="ARBA" id="ARBA00022989"/>
    </source>
</evidence>
<comment type="subcellular location">
    <subcellularLocation>
        <location evidence="1">Cell membrane</location>
        <topology evidence="1">Multi-pass membrane protein</topology>
    </subcellularLocation>
</comment>
<sequence length="383" mass="41808">MRNEEGGGGYGRQCVENKERLTLRIHRGRSGQKPPAALTSVLLAKHGCPPGLGPALAGLAGRDIVTHIKNTTPAAGTGGDVENRRLDLPQITVTAAAASTIETDCDLCRNGEQDRLYQQQQQQQQQLQQLQQMHQQQQSSSSGLRENVSNASQAYKVLYMETPLCSCGRINASNGRASKLGNNKRSALEIFQTGSNHGKKNNRSHRGHRCLGPGPRSGGLGLANGDDGVDPSGSSNSSTKPLKMNRRSNIKAQVKRFKMETKAAKTLGIIVGGFIVCWMPFFTMYVVRAFCPQCIPSVLFSVLFWLGYCNSAINPCIYALFSRDFRYAFQKIVCQCLCTRRSHAQHLSIIKMMVPQGMIAGLGSAFNTDDSDPYANDHSDQSN</sequence>
<dbReference type="GO" id="GO:0005886">
    <property type="term" value="C:plasma membrane"/>
    <property type="evidence" value="ECO:0007669"/>
    <property type="project" value="UniProtKB-SubCell"/>
</dbReference>
<evidence type="ECO:0000256" key="1">
    <source>
        <dbReference type="ARBA" id="ARBA00004651"/>
    </source>
</evidence>
<dbReference type="PRINTS" id="PR00237">
    <property type="entry name" value="GPCRRHODOPSN"/>
</dbReference>
<dbReference type="Gene3D" id="1.20.1070.10">
    <property type="entry name" value="Rhodopsin 7-helix transmembrane proteins"/>
    <property type="match status" value="1"/>
</dbReference>
<evidence type="ECO:0000256" key="6">
    <source>
        <dbReference type="ARBA" id="ARBA00023040"/>
    </source>
</evidence>
<feature type="coiled-coil region" evidence="11">
    <location>
        <begin position="113"/>
        <end position="140"/>
    </location>
</feature>
<feature type="transmembrane region" description="Helical" evidence="13">
    <location>
        <begin position="299"/>
        <end position="321"/>
    </location>
</feature>
<evidence type="ECO:0000313" key="15">
    <source>
        <dbReference type="EMBL" id="CAH0103060.1"/>
    </source>
</evidence>